<evidence type="ECO:0000256" key="7">
    <source>
        <dbReference type="ARBA" id="ARBA00022840"/>
    </source>
</evidence>
<gene>
    <name evidence="10" type="primary">ispE</name>
    <name evidence="13" type="ORF">EV663_10120</name>
</gene>
<dbReference type="InterPro" id="IPR020568">
    <property type="entry name" value="Ribosomal_Su5_D2-typ_SF"/>
</dbReference>
<keyword evidence="14" id="KW-1185">Reference proteome</keyword>
<comment type="pathway">
    <text evidence="10">Isoprenoid biosynthesis; isopentenyl diphosphate biosynthesis via DXP pathway; isopentenyl diphosphate from 1-deoxy-D-xylulose 5-phosphate: step 3/6.</text>
</comment>
<dbReference type="RefSeq" id="WP_132949739.1">
    <property type="nucleotide sequence ID" value="NZ_SLXU01000001.1"/>
</dbReference>
<dbReference type="Pfam" id="PF08544">
    <property type="entry name" value="GHMP_kinases_C"/>
    <property type="match status" value="1"/>
</dbReference>
<dbReference type="Pfam" id="PF00288">
    <property type="entry name" value="GHMP_kinases_N"/>
    <property type="match status" value="1"/>
</dbReference>
<comment type="function">
    <text evidence="10">Catalyzes the phosphorylation of the position 2 hydroxy group of 4-diphosphocytidyl-2C-methyl-D-erythritol.</text>
</comment>
<dbReference type="PANTHER" id="PTHR43527">
    <property type="entry name" value="4-DIPHOSPHOCYTIDYL-2-C-METHYL-D-ERYTHRITOL KINASE, CHLOROPLASTIC"/>
    <property type="match status" value="1"/>
</dbReference>
<keyword evidence="4 10" id="KW-0808">Transferase</keyword>
<dbReference type="UniPathway" id="UPA00056">
    <property type="reaction ID" value="UER00094"/>
</dbReference>
<keyword evidence="5 10" id="KW-0547">Nucleotide-binding</keyword>
<evidence type="ECO:0000259" key="12">
    <source>
        <dbReference type="Pfam" id="PF08544"/>
    </source>
</evidence>
<dbReference type="PANTHER" id="PTHR43527:SF2">
    <property type="entry name" value="4-DIPHOSPHOCYTIDYL-2-C-METHYL-D-ERYTHRITOL KINASE, CHLOROPLASTIC"/>
    <property type="match status" value="1"/>
</dbReference>
<evidence type="ECO:0000256" key="6">
    <source>
        <dbReference type="ARBA" id="ARBA00022777"/>
    </source>
</evidence>
<dbReference type="GO" id="GO:0005524">
    <property type="term" value="F:ATP binding"/>
    <property type="evidence" value="ECO:0007669"/>
    <property type="project" value="UniProtKB-UniRule"/>
</dbReference>
<dbReference type="Proteomes" id="UP000295050">
    <property type="component" value="Unassembled WGS sequence"/>
</dbReference>
<keyword evidence="6 10" id="KW-0418">Kinase</keyword>
<evidence type="ECO:0000256" key="3">
    <source>
        <dbReference type="ARBA" id="ARBA00017473"/>
    </source>
</evidence>
<feature type="active site" evidence="10">
    <location>
        <position position="130"/>
    </location>
</feature>
<dbReference type="NCBIfam" id="TIGR00154">
    <property type="entry name" value="ispE"/>
    <property type="match status" value="1"/>
</dbReference>
<protein>
    <recommendedName>
        <fullName evidence="3 10">4-diphosphocytidyl-2-C-methyl-D-erythritol kinase</fullName>
        <shortName evidence="10">CMK</shortName>
        <ecNumber evidence="2 10">2.7.1.148</ecNumber>
    </recommendedName>
    <alternativeName>
        <fullName evidence="9 10">4-(cytidine-5'-diphospho)-2-C-methyl-D-erythritol kinase</fullName>
    </alternativeName>
</protein>
<evidence type="ECO:0000256" key="5">
    <source>
        <dbReference type="ARBA" id="ARBA00022741"/>
    </source>
</evidence>
<feature type="domain" description="GHMP kinase C-terminal" evidence="12">
    <location>
        <begin position="200"/>
        <end position="263"/>
    </location>
</feature>
<comment type="catalytic activity">
    <reaction evidence="10">
        <text>4-CDP-2-C-methyl-D-erythritol + ATP = 4-CDP-2-C-methyl-D-erythritol 2-phosphate + ADP + H(+)</text>
        <dbReference type="Rhea" id="RHEA:18437"/>
        <dbReference type="ChEBI" id="CHEBI:15378"/>
        <dbReference type="ChEBI" id="CHEBI:30616"/>
        <dbReference type="ChEBI" id="CHEBI:57823"/>
        <dbReference type="ChEBI" id="CHEBI:57919"/>
        <dbReference type="ChEBI" id="CHEBI:456216"/>
        <dbReference type="EC" id="2.7.1.148"/>
    </reaction>
</comment>
<evidence type="ECO:0000313" key="14">
    <source>
        <dbReference type="Proteomes" id="UP000295050"/>
    </source>
</evidence>
<feature type="binding site" evidence="10">
    <location>
        <begin position="91"/>
        <end position="101"/>
    </location>
    <ligand>
        <name>ATP</name>
        <dbReference type="ChEBI" id="CHEBI:30616"/>
    </ligand>
</feature>
<dbReference type="InterPro" id="IPR014721">
    <property type="entry name" value="Ribsml_uS5_D2-typ_fold_subgr"/>
</dbReference>
<dbReference type="AlphaFoldDB" id="A0A4R2RGG5"/>
<dbReference type="Gene3D" id="3.30.70.890">
    <property type="entry name" value="GHMP kinase, C-terminal domain"/>
    <property type="match status" value="1"/>
</dbReference>
<comment type="caution">
    <text evidence="13">The sequence shown here is derived from an EMBL/GenBank/DDBJ whole genome shotgun (WGS) entry which is preliminary data.</text>
</comment>
<feature type="active site" evidence="10">
    <location>
        <position position="10"/>
    </location>
</feature>
<dbReference type="InterPro" id="IPR006204">
    <property type="entry name" value="GHMP_kinase_N_dom"/>
</dbReference>
<dbReference type="GO" id="GO:0019288">
    <property type="term" value="P:isopentenyl diphosphate biosynthetic process, methylerythritol 4-phosphate pathway"/>
    <property type="evidence" value="ECO:0007669"/>
    <property type="project" value="UniProtKB-UniRule"/>
</dbReference>
<keyword evidence="8 10" id="KW-0414">Isoprene biosynthesis</keyword>
<sequence length="281" mass="29434">MTIRVFAPAKINLTLHVTGQRPDGYHLLDSLVIFADAGDRLTFRPAADLSLTVTGPRAEGVPTDGRNLVLKAAALFEGEQGAAITLDKHLPAAAGIGGGSSDAAAALRGLSALWHQPLPDPDAVLSLGADVPVCLHPRAMRMRGVGEDILPGPVLPDRMGILLVNPGVEVSTPAVFKALSRKENPSMPHPPGWSSAAVMAHWLAEQRNDLEPPARRLAPVIREVLDAIAATEGCLLARMSGSGATCFGLYDSRAEAEAAARIIAPAAPHWWVQAASPYSTG</sequence>
<dbReference type="HAMAP" id="MF_00061">
    <property type="entry name" value="IspE"/>
    <property type="match status" value="1"/>
</dbReference>
<evidence type="ECO:0000256" key="2">
    <source>
        <dbReference type="ARBA" id="ARBA00012052"/>
    </source>
</evidence>
<comment type="similarity">
    <text evidence="1 10">Belongs to the GHMP kinase family. IspE subfamily.</text>
</comment>
<evidence type="ECO:0000256" key="8">
    <source>
        <dbReference type="ARBA" id="ARBA00023229"/>
    </source>
</evidence>
<dbReference type="SUPFAM" id="SSF55060">
    <property type="entry name" value="GHMP Kinase, C-terminal domain"/>
    <property type="match status" value="1"/>
</dbReference>
<evidence type="ECO:0000259" key="11">
    <source>
        <dbReference type="Pfam" id="PF00288"/>
    </source>
</evidence>
<dbReference type="InterPro" id="IPR004424">
    <property type="entry name" value="IspE"/>
</dbReference>
<dbReference type="EMBL" id="SLXU01000001">
    <property type="protein sequence ID" value="TCP62760.1"/>
    <property type="molecule type" value="Genomic_DNA"/>
</dbReference>
<reference evidence="13 14" key="1">
    <citation type="submission" date="2019-03" db="EMBL/GenBank/DDBJ databases">
        <title>Genomic Encyclopedia of Type Strains, Phase IV (KMG-IV): sequencing the most valuable type-strain genomes for metagenomic binning, comparative biology and taxonomic classification.</title>
        <authorList>
            <person name="Goeker M."/>
        </authorList>
    </citation>
    <scope>NUCLEOTIDE SEQUENCE [LARGE SCALE GENOMIC DNA]</scope>
    <source>
        <strain evidence="13 14">DSM 24766</strain>
    </source>
</reference>
<dbReference type="GO" id="GO:0016114">
    <property type="term" value="P:terpenoid biosynthetic process"/>
    <property type="evidence" value="ECO:0007669"/>
    <property type="project" value="UniProtKB-UniRule"/>
</dbReference>
<evidence type="ECO:0000256" key="1">
    <source>
        <dbReference type="ARBA" id="ARBA00009684"/>
    </source>
</evidence>
<evidence type="ECO:0000256" key="10">
    <source>
        <dbReference type="HAMAP-Rule" id="MF_00061"/>
    </source>
</evidence>
<organism evidence="13 14">
    <name type="scientific">Rhodovulum bhavnagarense</name>
    <dbReference type="NCBI Taxonomy" id="992286"/>
    <lineage>
        <taxon>Bacteria</taxon>
        <taxon>Pseudomonadati</taxon>
        <taxon>Pseudomonadota</taxon>
        <taxon>Alphaproteobacteria</taxon>
        <taxon>Rhodobacterales</taxon>
        <taxon>Paracoccaceae</taxon>
        <taxon>Rhodovulum</taxon>
    </lineage>
</organism>
<dbReference type="PIRSF" id="PIRSF010376">
    <property type="entry name" value="IspE"/>
    <property type="match status" value="1"/>
</dbReference>
<dbReference type="GO" id="GO:0050515">
    <property type="term" value="F:4-(cytidine 5'-diphospho)-2-C-methyl-D-erythritol kinase activity"/>
    <property type="evidence" value="ECO:0007669"/>
    <property type="project" value="UniProtKB-UniRule"/>
</dbReference>
<dbReference type="Gene3D" id="3.30.230.10">
    <property type="match status" value="1"/>
</dbReference>
<dbReference type="InterPro" id="IPR036554">
    <property type="entry name" value="GHMP_kinase_C_sf"/>
</dbReference>
<accession>A0A4R2RGG5</accession>
<dbReference type="NCBIfam" id="NF011202">
    <property type="entry name" value="PRK14608.1"/>
    <property type="match status" value="1"/>
</dbReference>
<keyword evidence="7 10" id="KW-0067">ATP-binding</keyword>
<dbReference type="EC" id="2.7.1.148" evidence="2 10"/>
<evidence type="ECO:0000256" key="4">
    <source>
        <dbReference type="ARBA" id="ARBA00022679"/>
    </source>
</evidence>
<evidence type="ECO:0000256" key="9">
    <source>
        <dbReference type="ARBA" id="ARBA00032554"/>
    </source>
</evidence>
<name>A0A4R2RGG5_9RHOB</name>
<proteinExistence type="inferred from homology"/>
<feature type="domain" description="GHMP kinase N-terminal" evidence="11">
    <location>
        <begin position="67"/>
        <end position="129"/>
    </location>
</feature>
<dbReference type="InterPro" id="IPR013750">
    <property type="entry name" value="GHMP_kinase_C_dom"/>
</dbReference>
<dbReference type="OrthoDB" id="9809438at2"/>
<dbReference type="SUPFAM" id="SSF54211">
    <property type="entry name" value="Ribosomal protein S5 domain 2-like"/>
    <property type="match status" value="1"/>
</dbReference>
<evidence type="ECO:0000313" key="13">
    <source>
        <dbReference type="EMBL" id="TCP62760.1"/>
    </source>
</evidence>